<evidence type="ECO:0000313" key="3">
    <source>
        <dbReference type="Proteomes" id="UP000032289"/>
    </source>
</evidence>
<feature type="domain" description="Helicase HerA central" evidence="1">
    <location>
        <begin position="1444"/>
        <end position="1644"/>
    </location>
</feature>
<dbReference type="PATRIC" id="fig|137591.24.peg.1862"/>
<proteinExistence type="predicted"/>
<dbReference type="PANTHER" id="PTHR30121">
    <property type="entry name" value="UNCHARACTERIZED PROTEIN YJGR-RELATED"/>
    <property type="match status" value="1"/>
</dbReference>
<dbReference type="Proteomes" id="UP000032289">
    <property type="component" value="Unassembled WGS sequence"/>
</dbReference>
<dbReference type="InterPro" id="IPR051162">
    <property type="entry name" value="T4SS_component"/>
</dbReference>
<organism evidence="2 3">
    <name type="scientific">Weissella cibaria</name>
    <dbReference type="NCBI Taxonomy" id="137591"/>
    <lineage>
        <taxon>Bacteria</taxon>
        <taxon>Bacillati</taxon>
        <taxon>Bacillota</taxon>
        <taxon>Bacilli</taxon>
        <taxon>Lactobacillales</taxon>
        <taxon>Lactobacillaceae</taxon>
        <taxon>Weissella</taxon>
    </lineage>
</organism>
<sequence>MLSQYYSFLAKKFQDWVTEKKQVEPGDRFFALLDEQKDVDALYNTFKELPMGGKTEFNSQSLGYKTVSLTVNNIRLLIVGATDGVTNDFLVTLRNRISAQIGEFENTAIFFIVTDPLDSIIGGSFDVSQTQAPFDVNQIKNEIDSEIEKSNLTVPERTVLKSFIKNMDSGANTTVLKDFETVFSVLENGKITSERYSEMHLFEDNQLGSFDDKTMKNRIDNNQRLFNKIANAHEDINPQESLEGFLAGDRIINELAKPDEWQNVTFSQVVKASEEFSNTRKEKLELDLTRLADNIPDKWKKVNGESSAQRKKAHLVMSSVGRSMSEIDSGSFTFDIYFDGNVQKSSIVATNTYAFDELGSKKLSDDNFTVVNSGKKLQVIIEHYNRNKTYAGLVTYKHKGINSLTFQIRFMIVSFPLEGIKKVQPNFEVAIFKKHAGENNQFGLSISNDLSDISFGNGDPVTIQISDLNELNNLELDGRRLDISGLQVENDDDPILSAQLGGFPMPIMLRGVDKPRPEKAIDIEYNRLNSSEELHYSDGKVLFGSSVRIVERSFRVRLEMEREMLRLKSVYGERDVDKYRAFPIALPASIQVAYDDLIDYYIKQDTLPSLAILSDEHVEAIQNVLDAIKIEFGNLVAEKKIPTTELRNIRNIGVVRTAEGLEVSPLNPMLLQYQTELYRMLEGSEIPPKHMLNMLNSENLVPYIQKDGNLLQARYTVDAPRWISYQEQKERMLTDMTSKIIQQRLLDYESQYKYLFDVNDKLAINVAAINIVDERNFFDAIVHFMLTKIEENTDIEKMTGVNVYFKDMGNTISSLFNQLYEITSMQQLNELLVNAYKKSSKINIEDYEILTMLKDEIAIYTTIDADVYYHVTFYQFTQSNRSVEKSANSLPKNYALNGLVSSSLFNADGEDFFVSGFGIGSRGNESNIDLIDFAEQWNAFLLAANDELRDYMPGKTLTNNVPRLGSDDVKDVMTNSDWVTLINPDVDLAYFFNDKNKDFFVIHYMDQSTNSQYEAVTVTANVNQYEKVLENRLEEFLSPNKTLDTDNIIKSFNVLNGEWLLRLASEERHSPNKNILREKLSIISAFKESLGLLDAADIFWVPVSLEEILRVSTMVGLKQSEGMFSSKNLGQAGPTSDDLLFMGIDYSNAVLKVHLLPVEVKIGNNDSNVTAKAIQQVNHTADILKEYLSDDNVDNFTKLFYRNFFRSVLTTNLEKLTGSRLVEMDDSFKMKLPDIMDDLTIGRYDVSFDLQDVYRKGIVFEFTRDVSNRSAMVDNSHNVTLVKVPEQDAYDYVDIDVTSVVSKIQKGEFDFPDGMLLSRFHGKKTLKENYDKDVSFSESAYQHETNTFSEEYDSQKTNEQVVESHQKDLSLGNYPDESTEIVHEPAEHINDLKESIVDETHKETLVADTLDNISKSEFDRILLGKGKNTNKDFYWEYGNPGLSNRHMIITGKSGQGKTYFIQTLLYELSKNNIDSIVVDYTDGFLPTQLEREFIEGLGNKIDHRIVTLEKLPFNPFQLREIDLGGGIKFPENVQDMIDRVTQVLDFVFKLGPQQKYELSNAIREGYQTFGDKFTFTKLKQQLEDSDSAQTKLLGRISTLLDRDPFAYDDDFTWDSIFTNTGTVHIFQLKGFQLNIQKILIEFMLWDLWGYSQATGSKDKPLPIVLDEVQNLDFSSEAPTVKILQEGRKFGWSGIFATQQIDSIKGDGVKAIYNATEAIHFLPPEVQVKTIAKAYTTDENKRAEFEVMLKSLKKGEAIDVGPNLNVDGSLSETNFNPIMITQLQDRIDE</sequence>
<accession>A0A0D1K9G8</accession>
<dbReference type="SUPFAM" id="SSF52540">
    <property type="entry name" value="P-loop containing nucleoside triphosphate hydrolases"/>
    <property type="match status" value="1"/>
</dbReference>
<dbReference type="InterPro" id="IPR027417">
    <property type="entry name" value="P-loop_NTPase"/>
</dbReference>
<dbReference type="Pfam" id="PF01935">
    <property type="entry name" value="DUF87"/>
    <property type="match status" value="1"/>
</dbReference>
<dbReference type="PANTHER" id="PTHR30121:SF6">
    <property type="entry name" value="SLR6007 PROTEIN"/>
    <property type="match status" value="1"/>
</dbReference>
<protein>
    <submittedName>
        <fullName evidence="2">DNA phosphorothioation-dependent restriction protein DptH</fullName>
    </submittedName>
</protein>
<dbReference type="Gene3D" id="3.40.50.300">
    <property type="entry name" value="P-loop containing nucleotide triphosphate hydrolases"/>
    <property type="match status" value="2"/>
</dbReference>
<dbReference type="InterPro" id="IPR002789">
    <property type="entry name" value="HerA_central"/>
</dbReference>
<evidence type="ECO:0000313" key="2">
    <source>
        <dbReference type="EMBL" id="KIU21674.1"/>
    </source>
</evidence>
<dbReference type="EMBL" id="JWHT01000047">
    <property type="protein sequence ID" value="KIU21674.1"/>
    <property type="molecule type" value="Genomic_DNA"/>
</dbReference>
<gene>
    <name evidence="2" type="ORF">ab3b_01919</name>
</gene>
<name>A0A0D1K9G8_9LACO</name>
<reference evidence="2 3" key="1">
    <citation type="journal article" date="2015" name="Microbiology (Mosc.)">
        <title>Genomics of the Weissella cibaria species with an examination of its metabolic traits.</title>
        <authorList>
            <person name="Lynch K.M."/>
            <person name="Lucid A."/>
            <person name="Arendt E.K."/>
            <person name="Sleator R.D."/>
            <person name="Lucey B."/>
            <person name="Coffey A."/>
        </authorList>
    </citation>
    <scope>NUCLEOTIDE SEQUENCE [LARGE SCALE GENOMIC DNA]</scope>
    <source>
        <strain evidence="2 3">AB3b</strain>
    </source>
</reference>
<comment type="caution">
    <text evidence="2">The sequence shown here is derived from an EMBL/GenBank/DDBJ whole genome shotgun (WGS) entry which is preliminary data.</text>
</comment>
<evidence type="ECO:0000259" key="1">
    <source>
        <dbReference type="Pfam" id="PF01935"/>
    </source>
</evidence>